<evidence type="ECO:0000256" key="1">
    <source>
        <dbReference type="SAM" id="SignalP"/>
    </source>
</evidence>
<feature type="chain" id="PRO_5046310177" evidence="1">
    <location>
        <begin position="26"/>
        <end position="211"/>
    </location>
</feature>
<proteinExistence type="predicted"/>
<evidence type="ECO:0000259" key="2">
    <source>
        <dbReference type="Pfam" id="PF13472"/>
    </source>
</evidence>
<dbReference type="PANTHER" id="PTHR30383:SF24">
    <property type="entry name" value="THIOESTERASE 1_PROTEASE 1_LYSOPHOSPHOLIPASE L1"/>
    <property type="match status" value="1"/>
</dbReference>
<dbReference type="EMBL" id="JALJYF010000002">
    <property type="protein sequence ID" value="MCP1727990.1"/>
    <property type="molecule type" value="Genomic_DNA"/>
</dbReference>
<dbReference type="CDD" id="cd01822">
    <property type="entry name" value="Lysophospholipase_L1_like"/>
    <property type="match status" value="1"/>
</dbReference>
<dbReference type="InterPro" id="IPR051532">
    <property type="entry name" value="Ester_Hydrolysis_Enzymes"/>
</dbReference>
<evidence type="ECO:0000313" key="3">
    <source>
        <dbReference type="EMBL" id="MCP1727990.1"/>
    </source>
</evidence>
<feature type="domain" description="SGNH hydrolase-type esterase" evidence="2">
    <location>
        <begin position="32"/>
        <end position="191"/>
    </location>
</feature>
<dbReference type="Pfam" id="PF13472">
    <property type="entry name" value="Lipase_GDSL_2"/>
    <property type="match status" value="1"/>
</dbReference>
<protein>
    <submittedName>
        <fullName evidence="3">Acyl-CoA thioesterase-1</fullName>
        <ecNumber evidence="3">3.1.1.5</ecNumber>
        <ecNumber evidence="3">3.1.2.-</ecNumber>
    </submittedName>
</protein>
<dbReference type="RefSeq" id="WP_253449215.1">
    <property type="nucleotide sequence ID" value="NZ_JALJYF010000002.1"/>
</dbReference>
<comment type="caution">
    <text evidence="3">The sequence shown here is derived from an EMBL/GenBank/DDBJ whole genome shotgun (WGS) entry which is preliminary data.</text>
</comment>
<keyword evidence="4" id="KW-1185">Reference proteome</keyword>
<name>A0ABT1GAQ3_9GAMM</name>
<reference evidence="3 4" key="1">
    <citation type="submission" date="2022-03" db="EMBL/GenBank/DDBJ databases">
        <title>Genomic Encyclopedia of Type Strains, Phase III (KMG-III): the genomes of soil and plant-associated and newly described type strains.</title>
        <authorList>
            <person name="Whitman W."/>
        </authorList>
    </citation>
    <scope>NUCLEOTIDE SEQUENCE [LARGE SCALE GENOMIC DNA]</scope>
    <source>
        <strain evidence="3 4">BSker1</strain>
    </source>
</reference>
<dbReference type="Proteomes" id="UP001523550">
    <property type="component" value="Unassembled WGS sequence"/>
</dbReference>
<accession>A0ABT1GAQ3</accession>
<organism evidence="3 4">
    <name type="scientific">Natronospira proteinivora</name>
    <dbReference type="NCBI Taxonomy" id="1807133"/>
    <lineage>
        <taxon>Bacteria</taxon>
        <taxon>Pseudomonadati</taxon>
        <taxon>Pseudomonadota</taxon>
        <taxon>Gammaproteobacteria</taxon>
        <taxon>Natronospirales</taxon>
        <taxon>Natronospiraceae</taxon>
        <taxon>Natronospira</taxon>
    </lineage>
</organism>
<keyword evidence="3" id="KW-0378">Hydrolase</keyword>
<dbReference type="PANTHER" id="PTHR30383">
    <property type="entry name" value="THIOESTERASE 1/PROTEASE 1/LYSOPHOSPHOLIPASE L1"/>
    <property type="match status" value="1"/>
</dbReference>
<dbReference type="InterPro" id="IPR013830">
    <property type="entry name" value="SGNH_hydro"/>
</dbReference>
<evidence type="ECO:0000313" key="4">
    <source>
        <dbReference type="Proteomes" id="UP001523550"/>
    </source>
</evidence>
<keyword evidence="1" id="KW-0732">Signal</keyword>
<dbReference type="EC" id="3.1.1.5" evidence="3"/>
<dbReference type="Gene3D" id="3.40.50.1110">
    <property type="entry name" value="SGNH hydrolase"/>
    <property type="match status" value="1"/>
</dbReference>
<gene>
    <name evidence="3" type="ORF">J2T60_001990</name>
</gene>
<dbReference type="GO" id="GO:0004622">
    <property type="term" value="F:phosphatidylcholine lysophospholipase activity"/>
    <property type="evidence" value="ECO:0007669"/>
    <property type="project" value="UniProtKB-EC"/>
</dbReference>
<feature type="signal peptide" evidence="1">
    <location>
        <begin position="1"/>
        <end position="25"/>
    </location>
</feature>
<dbReference type="SUPFAM" id="SSF52266">
    <property type="entry name" value="SGNH hydrolase"/>
    <property type="match status" value="1"/>
</dbReference>
<sequence>MPRLLSLITAALLLFVALPAPSATASEGPILVIGDSLSADYGFDRGSGWVSLLEDRLREQDHDRMVINAAISGDTTRSGRARLPEALSEYEPAIVIIQLGGNDGLRGLPIEEARSNLDTMIETALAAEARVILVGVRMPPNYGRRYTEAFAQMYQDLAEHHDIVLVPRVLEGVAEREDLMQSDGIHPTAEAQPIILDNIWSALKGLLTDPS</sequence>
<dbReference type="InterPro" id="IPR036514">
    <property type="entry name" value="SGNH_hydro_sf"/>
</dbReference>
<dbReference type="EC" id="3.1.2.-" evidence="3"/>